<evidence type="ECO:0000256" key="2">
    <source>
        <dbReference type="ARBA" id="ARBA00022617"/>
    </source>
</evidence>
<protein>
    <recommendedName>
        <fullName evidence="8">Cytochrome P450</fullName>
    </recommendedName>
</protein>
<dbReference type="AlphaFoldDB" id="A0A381S2W4"/>
<dbReference type="Gene3D" id="1.10.630.10">
    <property type="entry name" value="Cytochrome P450"/>
    <property type="match status" value="1"/>
</dbReference>
<name>A0A381S2W4_9ZZZZ</name>
<reference evidence="7" key="1">
    <citation type="submission" date="2018-05" db="EMBL/GenBank/DDBJ databases">
        <authorList>
            <person name="Lanie J.A."/>
            <person name="Ng W.-L."/>
            <person name="Kazmierczak K.M."/>
            <person name="Andrzejewski T.M."/>
            <person name="Davidsen T.M."/>
            <person name="Wayne K.J."/>
            <person name="Tettelin H."/>
            <person name="Glass J.I."/>
            <person name="Rusch D."/>
            <person name="Podicherti R."/>
            <person name="Tsui H.-C.T."/>
            <person name="Winkler M.E."/>
        </authorList>
    </citation>
    <scope>NUCLEOTIDE SEQUENCE</scope>
</reference>
<dbReference type="GO" id="GO:0004497">
    <property type="term" value="F:monooxygenase activity"/>
    <property type="evidence" value="ECO:0007669"/>
    <property type="project" value="UniProtKB-KW"/>
</dbReference>
<evidence type="ECO:0000256" key="4">
    <source>
        <dbReference type="ARBA" id="ARBA00023002"/>
    </source>
</evidence>
<dbReference type="PRINTS" id="PR00359">
    <property type="entry name" value="BP450"/>
</dbReference>
<evidence type="ECO:0000256" key="1">
    <source>
        <dbReference type="ARBA" id="ARBA00010617"/>
    </source>
</evidence>
<organism evidence="7">
    <name type="scientific">marine metagenome</name>
    <dbReference type="NCBI Taxonomy" id="408172"/>
    <lineage>
        <taxon>unclassified sequences</taxon>
        <taxon>metagenomes</taxon>
        <taxon>ecological metagenomes</taxon>
    </lineage>
</organism>
<dbReference type="GO" id="GO:0020037">
    <property type="term" value="F:heme binding"/>
    <property type="evidence" value="ECO:0007669"/>
    <property type="project" value="InterPro"/>
</dbReference>
<keyword evidence="2" id="KW-0349">Heme</keyword>
<dbReference type="InterPro" id="IPR002397">
    <property type="entry name" value="Cyt_P450_B"/>
</dbReference>
<dbReference type="EMBL" id="UINC01002541">
    <property type="protein sequence ID" value="SUZ97779.1"/>
    <property type="molecule type" value="Genomic_DNA"/>
</dbReference>
<dbReference type="CDD" id="cd11033">
    <property type="entry name" value="CYP142-like"/>
    <property type="match status" value="1"/>
</dbReference>
<dbReference type="InterPro" id="IPR036396">
    <property type="entry name" value="Cyt_P450_sf"/>
</dbReference>
<dbReference type="PANTHER" id="PTHR46696">
    <property type="entry name" value="P450, PUTATIVE (EUROFUNG)-RELATED"/>
    <property type="match status" value="1"/>
</dbReference>
<keyword evidence="5" id="KW-0408">Iron</keyword>
<comment type="similarity">
    <text evidence="1">Belongs to the cytochrome P450 family.</text>
</comment>
<evidence type="ECO:0000256" key="6">
    <source>
        <dbReference type="ARBA" id="ARBA00023033"/>
    </source>
</evidence>
<evidence type="ECO:0000256" key="5">
    <source>
        <dbReference type="ARBA" id="ARBA00023004"/>
    </source>
</evidence>
<evidence type="ECO:0000313" key="7">
    <source>
        <dbReference type="EMBL" id="SUZ97779.1"/>
    </source>
</evidence>
<dbReference type="InterPro" id="IPR017972">
    <property type="entry name" value="Cyt_P450_CS"/>
</dbReference>
<dbReference type="PROSITE" id="PS00086">
    <property type="entry name" value="CYTOCHROME_P450"/>
    <property type="match status" value="1"/>
</dbReference>
<keyword evidence="3" id="KW-0479">Metal-binding</keyword>
<dbReference type="FunFam" id="1.10.630.10:FF:000018">
    <property type="entry name" value="Cytochrome P450 monooxygenase"/>
    <property type="match status" value="1"/>
</dbReference>
<dbReference type="GO" id="GO:0016705">
    <property type="term" value="F:oxidoreductase activity, acting on paired donors, with incorporation or reduction of molecular oxygen"/>
    <property type="evidence" value="ECO:0007669"/>
    <property type="project" value="InterPro"/>
</dbReference>
<dbReference type="SUPFAM" id="SSF48264">
    <property type="entry name" value="Cytochrome P450"/>
    <property type="match status" value="1"/>
</dbReference>
<accession>A0A381S2W4</accession>
<gene>
    <name evidence="7" type="ORF">METZ01_LOCUS50633</name>
</gene>
<evidence type="ECO:0008006" key="8">
    <source>
        <dbReference type="Google" id="ProtNLM"/>
    </source>
</evidence>
<dbReference type="Pfam" id="PF00067">
    <property type="entry name" value="p450"/>
    <property type="match status" value="1"/>
</dbReference>
<dbReference type="PANTHER" id="PTHR46696:SF1">
    <property type="entry name" value="CYTOCHROME P450 YJIB-RELATED"/>
    <property type="match status" value="1"/>
</dbReference>
<keyword evidence="6" id="KW-0503">Monooxygenase</keyword>
<evidence type="ECO:0000256" key="3">
    <source>
        <dbReference type="ARBA" id="ARBA00022723"/>
    </source>
</evidence>
<dbReference type="InterPro" id="IPR001128">
    <property type="entry name" value="Cyt_P450"/>
</dbReference>
<dbReference type="GO" id="GO:0005506">
    <property type="term" value="F:iron ion binding"/>
    <property type="evidence" value="ECO:0007669"/>
    <property type="project" value="InterPro"/>
</dbReference>
<proteinExistence type="inferred from homology"/>
<keyword evidence="4" id="KW-0560">Oxidoreductase</keyword>
<sequence>MTETADTTDTTAERAFFDPDIRTPEMEMAERGEGVPSAADLDLAEINPANPHLFKEDRWQDHFARLRAEDPVHLNEIESAGRYWSITKYDAVRAVDGDWETYSSVKGINLGIKEIATAEQMPPQSLAPFIAMDPPTHTDQRKTVRDVSAPSNLRNIEPMIRERTAELLDSLPEGETFDWVDTVSIELTTLMLATLFDFPMEDRRKLTRWSDIVFAIPGPGGVVETQQQKIDELLECVHYFEGLWEKRRGNPGFDLVSMLANGEATRDIPVFNQLGNLLLLIVGGNDTTRNTMTGSIYGLNKFPEQYDKLLADPGLIPNLVPEVIRWQTPLPYMRRTATKDTELDGKQIKKNDQMLMWYISANHDEDIFDNGDVLDIERHNADRHLSFGYGIHFCMGSRIAELQLRVLWEEILQRFERIEVQDEPERVFSSFVRGYSSLPVTVTRR</sequence>